<dbReference type="Pfam" id="PF12833">
    <property type="entry name" value="HTH_18"/>
    <property type="match status" value="1"/>
</dbReference>
<evidence type="ECO:0000256" key="2">
    <source>
        <dbReference type="ARBA" id="ARBA00023125"/>
    </source>
</evidence>
<dbReference type="InterPro" id="IPR018062">
    <property type="entry name" value="HTH_AraC-typ_CS"/>
</dbReference>
<dbReference type="PANTHER" id="PTHR43130:SF3">
    <property type="entry name" value="HTH-TYPE TRANSCRIPTIONAL REGULATOR RV1931C"/>
    <property type="match status" value="1"/>
</dbReference>
<dbReference type="CDD" id="cd03137">
    <property type="entry name" value="GATase1_AraC_1"/>
    <property type="match status" value="1"/>
</dbReference>
<protein>
    <submittedName>
        <fullName evidence="6">Transcriptional regulator FtrA</fullName>
    </submittedName>
</protein>
<dbReference type="NCBIfam" id="NF006902">
    <property type="entry name" value="PRK09393.1"/>
    <property type="match status" value="1"/>
</dbReference>
<feature type="region of interest" description="Disordered" evidence="4">
    <location>
        <begin position="327"/>
        <end position="346"/>
    </location>
</feature>
<dbReference type="GO" id="GO:0003700">
    <property type="term" value="F:DNA-binding transcription factor activity"/>
    <property type="evidence" value="ECO:0007669"/>
    <property type="project" value="InterPro"/>
</dbReference>
<gene>
    <name evidence="6" type="primary">ftrA</name>
    <name evidence="6" type="ORF">GR212_05485</name>
</gene>
<reference evidence="6 7" key="1">
    <citation type="submission" date="2019-12" db="EMBL/GenBank/DDBJ databases">
        <title>Rhizobium genotypes associated with high levels of biological nitrogen fixation by grain legumes in a temperate-maritime cropping system.</title>
        <authorList>
            <person name="Maluk M."/>
            <person name="Francesc Ferrando Molina F."/>
            <person name="Lopez Del Egido L."/>
            <person name="Lafos M."/>
            <person name="Langarica-Fuentes A."/>
            <person name="Gebre Yohannes G."/>
            <person name="Young M.W."/>
            <person name="Martin P."/>
            <person name="Gantlett R."/>
            <person name="Kenicer G."/>
            <person name="Hawes C."/>
            <person name="Begg G.S."/>
            <person name="Quilliam R.S."/>
            <person name="Squire G.R."/>
            <person name="Poole P.S."/>
            <person name="Young P.W."/>
            <person name="Iannetta P.M."/>
            <person name="James E.K."/>
        </authorList>
    </citation>
    <scope>NUCLEOTIDE SEQUENCE [LARGE SCALE GENOMIC DNA]</scope>
    <source>
        <strain evidence="6 7">JHI1118</strain>
    </source>
</reference>
<dbReference type="Pfam" id="PF01965">
    <property type="entry name" value="DJ-1_PfpI"/>
    <property type="match status" value="1"/>
</dbReference>
<dbReference type="EMBL" id="WUEY01000002">
    <property type="protein sequence ID" value="NEI69018.1"/>
    <property type="molecule type" value="Genomic_DNA"/>
</dbReference>
<dbReference type="GO" id="GO:0043565">
    <property type="term" value="F:sequence-specific DNA binding"/>
    <property type="evidence" value="ECO:0007669"/>
    <property type="project" value="InterPro"/>
</dbReference>
<dbReference type="Gene3D" id="3.40.50.880">
    <property type="match status" value="1"/>
</dbReference>
<evidence type="ECO:0000256" key="1">
    <source>
        <dbReference type="ARBA" id="ARBA00023015"/>
    </source>
</evidence>
<comment type="caution">
    <text evidence="6">The sequence shown here is derived from an EMBL/GenBank/DDBJ whole genome shotgun (WGS) entry which is preliminary data.</text>
</comment>
<dbReference type="InterPro" id="IPR018060">
    <property type="entry name" value="HTH_AraC"/>
</dbReference>
<dbReference type="RefSeq" id="WP_163985450.1">
    <property type="nucleotide sequence ID" value="NZ_WUEY01000002.1"/>
</dbReference>
<evidence type="ECO:0000256" key="4">
    <source>
        <dbReference type="SAM" id="MobiDB-lite"/>
    </source>
</evidence>
<keyword evidence="2" id="KW-0238">DNA-binding</keyword>
<dbReference type="Gene3D" id="1.10.10.60">
    <property type="entry name" value="Homeodomain-like"/>
    <property type="match status" value="1"/>
</dbReference>
<dbReference type="Proteomes" id="UP000483035">
    <property type="component" value="Unassembled WGS sequence"/>
</dbReference>
<dbReference type="SMART" id="SM00342">
    <property type="entry name" value="HTH_ARAC"/>
    <property type="match status" value="1"/>
</dbReference>
<dbReference type="PANTHER" id="PTHR43130">
    <property type="entry name" value="ARAC-FAMILY TRANSCRIPTIONAL REGULATOR"/>
    <property type="match status" value="1"/>
</dbReference>
<dbReference type="InterPro" id="IPR052158">
    <property type="entry name" value="INH-QAR"/>
</dbReference>
<dbReference type="InterPro" id="IPR009057">
    <property type="entry name" value="Homeodomain-like_sf"/>
</dbReference>
<evidence type="ECO:0000313" key="6">
    <source>
        <dbReference type="EMBL" id="NEI69018.1"/>
    </source>
</evidence>
<dbReference type="SUPFAM" id="SSF52317">
    <property type="entry name" value="Class I glutamine amidotransferase-like"/>
    <property type="match status" value="1"/>
</dbReference>
<name>A0A6L9U3E5_9HYPH</name>
<organism evidence="6 7">
    <name type="scientific">Rhizobium lusitanum</name>
    <dbReference type="NCBI Taxonomy" id="293958"/>
    <lineage>
        <taxon>Bacteria</taxon>
        <taxon>Pseudomonadati</taxon>
        <taxon>Pseudomonadota</taxon>
        <taxon>Alphaproteobacteria</taxon>
        <taxon>Hyphomicrobiales</taxon>
        <taxon>Rhizobiaceae</taxon>
        <taxon>Rhizobium/Agrobacterium group</taxon>
        <taxon>Rhizobium</taxon>
    </lineage>
</organism>
<sequence length="346" mass="37340">MPKHTNPLVVIAAYDNLCTFEFGCAFEVFGLSRPEMGAGWYRCMTAGVEPGPIRGAGGLLVSPDGGLELFEQADTVVIPGWRGPKTKAPRLFLEALQKAHANGTRLVSICGGAFVLAEAGLLAGRRATTHWHHAGKLAATYPDIDVEPHSLYTDEDDILTSAGSAAGLDLCIHVVRKDFGAKAANSVARRLVVAAHREGGQKQFIERPVAPHATTRLSVLLDMIRGNLAQRWTIQRMAQEASMSVRSLHRHIREATGAAPGEWLQKERLARARELLEETTLPISIIAANVGLGTATNFRNHFGAAMGLSPAAYRSKFRSAGIVQQSEHSARKLKGNPIPGPHPDFE</sequence>
<dbReference type="PROSITE" id="PS00041">
    <property type="entry name" value="HTH_ARAC_FAMILY_1"/>
    <property type="match status" value="1"/>
</dbReference>
<dbReference type="PROSITE" id="PS01124">
    <property type="entry name" value="HTH_ARAC_FAMILY_2"/>
    <property type="match status" value="1"/>
</dbReference>
<evidence type="ECO:0000259" key="5">
    <source>
        <dbReference type="PROSITE" id="PS01124"/>
    </source>
</evidence>
<keyword evidence="3" id="KW-0804">Transcription</keyword>
<evidence type="ECO:0000313" key="7">
    <source>
        <dbReference type="Proteomes" id="UP000483035"/>
    </source>
</evidence>
<accession>A0A6L9U3E5</accession>
<dbReference type="InterPro" id="IPR029062">
    <property type="entry name" value="Class_I_gatase-like"/>
</dbReference>
<keyword evidence="1" id="KW-0805">Transcription regulation</keyword>
<dbReference type="InterPro" id="IPR002818">
    <property type="entry name" value="DJ-1/PfpI"/>
</dbReference>
<feature type="domain" description="HTH araC/xylS-type" evidence="5">
    <location>
        <begin position="218"/>
        <end position="316"/>
    </location>
</feature>
<dbReference type="SUPFAM" id="SSF46689">
    <property type="entry name" value="Homeodomain-like"/>
    <property type="match status" value="2"/>
</dbReference>
<evidence type="ECO:0000256" key="3">
    <source>
        <dbReference type="ARBA" id="ARBA00023163"/>
    </source>
</evidence>
<dbReference type="AlphaFoldDB" id="A0A6L9U3E5"/>
<proteinExistence type="predicted"/>